<dbReference type="PANTHER" id="PTHR43792:SF1">
    <property type="entry name" value="N-ACETYLTRANSFERASE DOMAIN-CONTAINING PROTEIN"/>
    <property type="match status" value="1"/>
</dbReference>
<dbReference type="Gene3D" id="3.40.630.30">
    <property type="match status" value="1"/>
</dbReference>
<keyword evidence="4" id="KW-1185">Reference proteome</keyword>
<reference evidence="3 5" key="2">
    <citation type="submission" date="2016-10" db="EMBL/GenBank/DDBJ databases">
        <authorList>
            <person name="de Groot N.N."/>
        </authorList>
    </citation>
    <scope>NUCLEOTIDE SEQUENCE [LARGE SCALE GENOMIC DNA]</scope>
    <source>
        <strain evidence="3 5">CGMCC 1.10210</strain>
    </source>
</reference>
<evidence type="ECO:0000259" key="1">
    <source>
        <dbReference type="Pfam" id="PF13302"/>
    </source>
</evidence>
<evidence type="ECO:0000313" key="3">
    <source>
        <dbReference type="EMBL" id="SFD20022.1"/>
    </source>
</evidence>
<dbReference type="Pfam" id="PF13302">
    <property type="entry name" value="Acetyltransf_3"/>
    <property type="match status" value="1"/>
</dbReference>
<dbReference type="EMBL" id="LAPV01000142">
    <property type="protein sequence ID" value="KKC32103.1"/>
    <property type="molecule type" value="Genomic_DNA"/>
</dbReference>
<dbReference type="STRING" id="728005.SAMN04488059_1287"/>
<dbReference type="Proteomes" id="UP000182258">
    <property type="component" value="Unassembled WGS sequence"/>
</dbReference>
<evidence type="ECO:0000313" key="2">
    <source>
        <dbReference type="EMBL" id="KKC32103.1"/>
    </source>
</evidence>
<dbReference type="SUPFAM" id="SSF55729">
    <property type="entry name" value="Acyl-CoA N-acyltransferases (Nat)"/>
    <property type="match status" value="1"/>
</dbReference>
<organism evidence="3 5">
    <name type="scientific">Devosia psychrophila</name>
    <dbReference type="NCBI Taxonomy" id="728005"/>
    <lineage>
        <taxon>Bacteria</taxon>
        <taxon>Pseudomonadati</taxon>
        <taxon>Pseudomonadota</taxon>
        <taxon>Alphaproteobacteria</taxon>
        <taxon>Hyphomicrobiales</taxon>
        <taxon>Devosiaceae</taxon>
        <taxon>Devosia</taxon>
    </lineage>
</organism>
<dbReference type="InterPro" id="IPR000182">
    <property type="entry name" value="GNAT_dom"/>
</dbReference>
<evidence type="ECO:0000313" key="4">
    <source>
        <dbReference type="Proteomes" id="UP000033519"/>
    </source>
</evidence>
<name>A0A0F5PTZ6_9HYPH</name>
<evidence type="ECO:0000313" key="5">
    <source>
        <dbReference type="Proteomes" id="UP000182258"/>
    </source>
</evidence>
<dbReference type="RefSeq" id="WP_046171980.1">
    <property type="nucleotide sequence ID" value="NZ_FOMB01000028.1"/>
</dbReference>
<dbReference type="InterPro" id="IPR051531">
    <property type="entry name" value="N-acetyltransferase"/>
</dbReference>
<dbReference type="GO" id="GO:0016747">
    <property type="term" value="F:acyltransferase activity, transferring groups other than amino-acyl groups"/>
    <property type="evidence" value="ECO:0007669"/>
    <property type="project" value="InterPro"/>
</dbReference>
<dbReference type="AlphaFoldDB" id="A0A0F5PTZ6"/>
<gene>
    <name evidence="3" type="ORF">SAMN04488059_1287</name>
    <name evidence="2" type="ORF">WH91_15845</name>
</gene>
<accession>A0A0F5PTZ6</accession>
<proteinExistence type="predicted"/>
<dbReference type="EMBL" id="FOMB01000028">
    <property type="protein sequence ID" value="SFD20022.1"/>
    <property type="molecule type" value="Genomic_DNA"/>
</dbReference>
<sequence length="173" mass="18963">MTNPPIPTLTTVRLILRPPVLADFALMQTMLASPRAQYMGGPYDLIGAWRAMCQDIALWQMFGHGALMVDVRETGECVGQVGINHGPLYPEKELGWLLFDGHEGRGYAVESAGAMRDWAFAALGLPSLVSYIDAPNAASIAVAVKLRAVLDPDAPRQDPTDLVYRHWPDHQPN</sequence>
<dbReference type="PANTHER" id="PTHR43792">
    <property type="entry name" value="GNAT FAMILY, PUTATIVE (AFU_ORTHOLOGUE AFUA_3G00765)-RELATED-RELATED"/>
    <property type="match status" value="1"/>
</dbReference>
<keyword evidence="3" id="KW-0808">Transferase</keyword>
<dbReference type="PATRIC" id="fig|728005.3.peg.1374"/>
<feature type="domain" description="N-acetyltransferase" evidence="1">
    <location>
        <begin position="13"/>
        <end position="147"/>
    </location>
</feature>
<dbReference type="Proteomes" id="UP000033519">
    <property type="component" value="Unassembled WGS sequence"/>
</dbReference>
<protein>
    <submittedName>
        <fullName evidence="2 3">Acetyltransferase</fullName>
    </submittedName>
</protein>
<dbReference type="OrthoDB" id="6293260at2"/>
<reference evidence="2 4" key="1">
    <citation type="submission" date="2015-03" db="EMBL/GenBank/DDBJ databases">
        <authorList>
            <person name="Lepp D."/>
            <person name="Hassan Y.I."/>
            <person name="Li X.-Z."/>
            <person name="Zhou T."/>
        </authorList>
    </citation>
    <scope>NUCLEOTIDE SEQUENCE [LARGE SCALE GENOMIC DNA]</scope>
    <source>
        <strain evidence="2 4">Cr7-05</strain>
    </source>
</reference>
<dbReference type="InterPro" id="IPR016181">
    <property type="entry name" value="Acyl_CoA_acyltransferase"/>
</dbReference>